<dbReference type="VEuPathDB" id="FungiDB:BD410DRAFT_779846"/>
<dbReference type="SMART" id="SM00160">
    <property type="entry name" value="RanBD"/>
    <property type="match status" value="1"/>
</dbReference>
<dbReference type="AlphaFoldDB" id="A0A4R5XGW0"/>
<dbReference type="EMBL" id="ML170156">
    <property type="protein sequence ID" value="TDL29447.1"/>
    <property type="molecule type" value="Genomic_DNA"/>
</dbReference>
<dbReference type="Gene3D" id="2.30.29.30">
    <property type="entry name" value="Pleckstrin-homology domain (PH domain)/Phosphotyrosine-binding domain (PTB)"/>
    <property type="match status" value="1"/>
</dbReference>
<dbReference type="PROSITE" id="PS50196">
    <property type="entry name" value="RANBD1"/>
    <property type="match status" value="1"/>
</dbReference>
<dbReference type="GO" id="GO:0005737">
    <property type="term" value="C:cytoplasm"/>
    <property type="evidence" value="ECO:0007669"/>
    <property type="project" value="TreeGrafter"/>
</dbReference>
<dbReference type="Proteomes" id="UP000294933">
    <property type="component" value="Unassembled WGS sequence"/>
</dbReference>
<evidence type="ECO:0000259" key="2">
    <source>
        <dbReference type="PROSITE" id="PS50196"/>
    </source>
</evidence>
<dbReference type="InterPro" id="IPR045256">
    <property type="entry name" value="RanBP1_RanBD"/>
</dbReference>
<protein>
    <recommendedName>
        <fullName evidence="2">RanBD1 domain-containing protein</fullName>
    </recommendedName>
</protein>
<proteinExistence type="predicted"/>
<feature type="compositionally biased region" description="Low complexity" evidence="1">
    <location>
        <begin position="161"/>
        <end position="174"/>
    </location>
</feature>
<feature type="region of interest" description="Disordered" evidence="1">
    <location>
        <begin position="1"/>
        <end position="25"/>
    </location>
</feature>
<dbReference type="Pfam" id="PF00638">
    <property type="entry name" value="Ran_BP1"/>
    <property type="match status" value="1"/>
</dbReference>
<feature type="region of interest" description="Disordered" evidence="1">
    <location>
        <begin position="160"/>
        <end position="228"/>
    </location>
</feature>
<dbReference type="PANTHER" id="PTHR23138:SF87">
    <property type="entry name" value="E3 SUMO-PROTEIN LIGASE RANBP2"/>
    <property type="match status" value="1"/>
</dbReference>
<dbReference type="GO" id="GO:0006913">
    <property type="term" value="P:nucleocytoplasmic transport"/>
    <property type="evidence" value="ECO:0007669"/>
    <property type="project" value="InterPro"/>
</dbReference>
<evidence type="ECO:0000256" key="1">
    <source>
        <dbReference type="SAM" id="MobiDB-lite"/>
    </source>
</evidence>
<dbReference type="STRING" id="50990.A0A4R5XGW0"/>
<feature type="domain" description="RanBD1" evidence="2">
    <location>
        <begin position="21"/>
        <end position="158"/>
    </location>
</feature>
<accession>A0A4R5XGW0</accession>
<dbReference type="GO" id="GO:0005096">
    <property type="term" value="F:GTPase activator activity"/>
    <property type="evidence" value="ECO:0007669"/>
    <property type="project" value="TreeGrafter"/>
</dbReference>
<dbReference type="InterPro" id="IPR000156">
    <property type="entry name" value="Ran_bind_dom"/>
</dbReference>
<dbReference type="SUPFAM" id="SSF50729">
    <property type="entry name" value="PH domain-like"/>
    <property type="match status" value="1"/>
</dbReference>
<organism evidence="3 4">
    <name type="scientific">Rickenella mellea</name>
    <dbReference type="NCBI Taxonomy" id="50990"/>
    <lineage>
        <taxon>Eukaryota</taxon>
        <taxon>Fungi</taxon>
        <taxon>Dikarya</taxon>
        <taxon>Basidiomycota</taxon>
        <taxon>Agaricomycotina</taxon>
        <taxon>Agaricomycetes</taxon>
        <taxon>Hymenochaetales</taxon>
        <taxon>Rickenellaceae</taxon>
        <taxon>Rickenella</taxon>
    </lineage>
</organism>
<dbReference type="InterPro" id="IPR045255">
    <property type="entry name" value="RanBP1-like"/>
</dbReference>
<feature type="compositionally biased region" description="Basic and acidic residues" evidence="1">
    <location>
        <begin position="205"/>
        <end position="221"/>
    </location>
</feature>
<reference evidence="3 4" key="1">
    <citation type="submission" date="2018-06" db="EMBL/GenBank/DDBJ databases">
        <title>A transcriptomic atlas of mushroom development highlights an independent origin of complex multicellularity.</title>
        <authorList>
            <consortium name="DOE Joint Genome Institute"/>
            <person name="Krizsan K."/>
            <person name="Almasi E."/>
            <person name="Merenyi Z."/>
            <person name="Sahu N."/>
            <person name="Viragh M."/>
            <person name="Koszo T."/>
            <person name="Mondo S."/>
            <person name="Kiss B."/>
            <person name="Balint B."/>
            <person name="Kues U."/>
            <person name="Barry K."/>
            <person name="Hegedus J.C."/>
            <person name="Henrissat B."/>
            <person name="Johnson J."/>
            <person name="Lipzen A."/>
            <person name="Ohm R."/>
            <person name="Nagy I."/>
            <person name="Pangilinan J."/>
            <person name="Yan J."/>
            <person name="Xiong Y."/>
            <person name="Grigoriev I.V."/>
            <person name="Hibbett D.S."/>
            <person name="Nagy L.G."/>
        </authorList>
    </citation>
    <scope>NUCLEOTIDE SEQUENCE [LARGE SCALE GENOMIC DNA]</scope>
    <source>
        <strain evidence="3 4">SZMC22713</strain>
    </source>
</reference>
<dbReference type="GO" id="GO:0005643">
    <property type="term" value="C:nuclear pore"/>
    <property type="evidence" value="ECO:0007669"/>
    <property type="project" value="TreeGrafter"/>
</dbReference>
<dbReference type="InterPro" id="IPR011993">
    <property type="entry name" value="PH-like_dom_sf"/>
</dbReference>
<dbReference type="OrthoDB" id="2357150at2759"/>
<feature type="compositionally biased region" description="Basic and acidic residues" evidence="1">
    <location>
        <begin position="175"/>
        <end position="198"/>
    </location>
</feature>
<dbReference type="CDD" id="cd13179">
    <property type="entry name" value="RanBD_RanBP1"/>
    <property type="match status" value="1"/>
</dbReference>
<dbReference type="PANTHER" id="PTHR23138">
    <property type="entry name" value="RAN BINDING PROTEIN"/>
    <property type="match status" value="1"/>
</dbReference>
<gene>
    <name evidence="3" type="ORF">BD410DRAFT_779846</name>
</gene>
<name>A0A4R5XGW0_9AGAM</name>
<dbReference type="FunFam" id="2.30.29.30:FF:000018">
    <property type="entry name" value="E3 SUMO-protein ligase RanBP2"/>
    <property type="match status" value="1"/>
</dbReference>
<keyword evidence="4" id="KW-1185">Reference proteome</keyword>
<evidence type="ECO:0000313" key="4">
    <source>
        <dbReference type="Proteomes" id="UP000294933"/>
    </source>
</evidence>
<evidence type="ECO:0000313" key="3">
    <source>
        <dbReference type="EMBL" id="TDL29447.1"/>
    </source>
</evidence>
<sequence>MSAIDAADPLAPKTEEEHDPQFEPVIRLTEQVETKTHEEDEEPLFKLRAKLFRFDTGASEWKERGTGDVRLLQHKETKKVRLVMRRDKTLKVCANHIISSEMRLQPNIGSDRSWVWKVHADYSEPEPTSETLAIRFANADNALQFKEAFESAQRTNAGLMVAPATEPPATTAAEAKPEETKEDEKKEEHPEEAKKEEEAPAPAAEEVKSEEPVKPTEEPVKPAEPAAE</sequence>